<gene>
    <name evidence="3" type="ORF">HHH54_06255</name>
</gene>
<evidence type="ECO:0000259" key="2">
    <source>
        <dbReference type="Pfam" id="PF05065"/>
    </source>
</evidence>
<dbReference type="SUPFAM" id="SSF56563">
    <property type="entry name" value="Major capsid protein gp5"/>
    <property type="match status" value="1"/>
</dbReference>
<dbReference type="NCBIfam" id="TIGR01554">
    <property type="entry name" value="major_cap_HK97"/>
    <property type="match status" value="1"/>
</dbReference>
<comment type="subcellular location">
    <subcellularLocation>
        <location evidence="1">Virion</location>
    </subcellularLocation>
</comment>
<comment type="caution">
    <text evidence="3">The sequence shown here is derived from an EMBL/GenBank/DDBJ whole genome shotgun (WGS) entry which is preliminary data.</text>
</comment>
<dbReference type="InterPro" id="IPR024455">
    <property type="entry name" value="Phage_capsid"/>
</dbReference>
<accession>A0ABS0T8W0</accession>
<feature type="domain" description="Phage capsid-like C-terminal" evidence="2">
    <location>
        <begin position="105"/>
        <end position="374"/>
    </location>
</feature>
<reference evidence="3 4" key="1">
    <citation type="submission" date="2020-04" db="EMBL/GenBank/DDBJ databases">
        <title>Staphylococcus species from domestic dog.</title>
        <authorList>
            <person name="Paterson G.K."/>
        </authorList>
    </citation>
    <scope>NUCLEOTIDE SEQUENCE [LARGE SCALE GENOMIC DNA]</scope>
    <source>
        <strain evidence="3 4">H16/1A</strain>
    </source>
</reference>
<evidence type="ECO:0000313" key="3">
    <source>
        <dbReference type="EMBL" id="MBI5975203.1"/>
    </source>
</evidence>
<proteinExistence type="predicted"/>
<dbReference type="InterPro" id="IPR054612">
    <property type="entry name" value="Phage_capsid-like_C"/>
</dbReference>
<dbReference type="RefSeq" id="WP_198617982.1">
    <property type="nucleotide sequence ID" value="NZ_JABANU010000013.1"/>
</dbReference>
<keyword evidence="4" id="KW-1185">Reference proteome</keyword>
<dbReference type="Pfam" id="PF05065">
    <property type="entry name" value="Phage_capsid"/>
    <property type="match status" value="1"/>
</dbReference>
<sequence>MVVKFKNDIENNVNQLKQEYFEAVRNDADAETIENKYGEYMAAFSANLHDNVLKQAREEVYNTSTDKQVRMNRGENILTSEESRFFTNLVADDADLDTYKEEVILPESTVLRVFEDMQKQRPLLSKINFQIAGIKTRLIVGDPKGAAVWGEVFGKIQGQIEANFKELNFSQNKLTAFAIVPKDMLEFGPEWIERYVRLQLAEAMALKLEEGVVKGKGAASNQPYGLTKELEYDEDGKTVTGATDKQSSGTLTFANARKTATELAGALTQLSTKENGSPVDVSAGVTLLVNPQDQFYVKAQNTMQTVNGAWVTSLPFNVDVVASEFVEPKKAIFFVGSRYYAVQTGAVSIKSYDQTLALEDADVFIAKQFAHGMPDDNKTALVYDLDLNPKAPEEESTGGLGGSSDLSV</sequence>
<organism evidence="3 4">
    <name type="scientific">Staphylococcus canis</name>
    <dbReference type="NCBI Taxonomy" id="2724942"/>
    <lineage>
        <taxon>Bacteria</taxon>
        <taxon>Bacillati</taxon>
        <taxon>Bacillota</taxon>
        <taxon>Bacilli</taxon>
        <taxon>Bacillales</taxon>
        <taxon>Staphylococcaceae</taxon>
        <taxon>Staphylococcus</taxon>
    </lineage>
</organism>
<dbReference type="Proteomes" id="UP000751852">
    <property type="component" value="Unassembled WGS sequence"/>
</dbReference>
<evidence type="ECO:0000313" key="4">
    <source>
        <dbReference type="Proteomes" id="UP000751852"/>
    </source>
</evidence>
<name>A0ABS0T8W0_9STAP</name>
<evidence type="ECO:0000256" key="1">
    <source>
        <dbReference type="ARBA" id="ARBA00004328"/>
    </source>
</evidence>
<dbReference type="EMBL" id="JABANU010000013">
    <property type="protein sequence ID" value="MBI5975203.1"/>
    <property type="molecule type" value="Genomic_DNA"/>
</dbReference>
<protein>
    <submittedName>
        <fullName evidence="3">Phage major capsid protein</fullName>
    </submittedName>
</protein>